<keyword evidence="2" id="KW-1185">Reference proteome</keyword>
<protein>
    <submittedName>
        <fullName evidence="1">Phage head closure protein</fullName>
    </submittedName>
</protein>
<name>A0A7M2RF45_9FIRM</name>
<dbReference type="InterPro" id="IPR038666">
    <property type="entry name" value="SSP1_head-tail_sf"/>
</dbReference>
<dbReference type="EMBL" id="CP063304">
    <property type="protein sequence ID" value="QOV18197.1"/>
    <property type="molecule type" value="Genomic_DNA"/>
</dbReference>
<sequence length="109" mass="12951">MKRFVDVGELDQRIQLYQIVYEEDELGQQVKKRVHMGDAWAKVSNLHGSEYYTAFAAKIEREVSFVIRYHPDMDETTEIEFRGNVYSISYIDNVKYGNRYMEIKAQTKK</sequence>
<dbReference type="KEGG" id="bliq:INP51_09105"/>
<proteinExistence type="predicted"/>
<evidence type="ECO:0000313" key="1">
    <source>
        <dbReference type="EMBL" id="QOV18197.1"/>
    </source>
</evidence>
<accession>A0A7M2RF45</accession>
<dbReference type="RefSeq" id="WP_193734559.1">
    <property type="nucleotide sequence ID" value="NZ_CP063304.1"/>
</dbReference>
<reference evidence="1 2" key="1">
    <citation type="submission" date="2020-10" db="EMBL/GenBank/DDBJ databases">
        <title>Blautia liquoris sp.nov., isolated from the mud in a fermentation cellar used for the production of Chinese strong-flavoured liquor.</title>
        <authorList>
            <person name="Lu L."/>
        </authorList>
    </citation>
    <scope>NUCLEOTIDE SEQUENCE [LARGE SCALE GENOMIC DNA]</scope>
    <source>
        <strain evidence="1 2">LZLJ-3</strain>
    </source>
</reference>
<dbReference type="Pfam" id="PF05521">
    <property type="entry name" value="Phage_HCP"/>
    <property type="match status" value="1"/>
</dbReference>
<dbReference type="Proteomes" id="UP000593601">
    <property type="component" value="Chromosome"/>
</dbReference>
<evidence type="ECO:0000313" key="2">
    <source>
        <dbReference type="Proteomes" id="UP000593601"/>
    </source>
</evidence>
<dbReference type="NCBIfam" id="TIGR01563">
    <property type="entry name" value="gp16_SPP1"/>
    <property type="match status" value="1"/>
</dbReference>
<dbReference type="Gene3D" id="2.40.10.270">
    <property type="entry name" value="Bacteriophage SPP1 head-tail adaptor protein"/>
    <property type="match status" value="1"/>
</dbReference>
<dbReference type="InterPro" id="IPR008767">
    <property type="entry name" value="Phage_SPP1_head-tail_adaptor"/>
</dbReference>
<dbReference type="AlphaFoldDB" id="A0A7M2RF45"/>
<organism evidence="1 2">
    <name type="scientific">Blautia liquoris</name>
    <dbReference type="NCBI Taxonomy" id="2779518"/>
    <lineage>
        <taxon>Bacteria</taxon>
        <taxon>Bacillati</taxon>
        <taxon>Bacillota</taxon>
        <taxon>Clostridia</taxon>
        <taxon>Lachnospirales</taxon>
        <taxon>Lachnospiraceae</taxon>
        <taxon>Blautia</taxon>
    </lineage>
</organism>
<gene>
    <name evidence="1" type="ORF">INP51_09105</name>
</gene>